<evidence type="ECO:0000259" key="1">
    <source>
        <dbReference type="PROSITE" id="PS50878"/>
    </source>
</evidence>
<dbReference type="InterPro" id="IPR000477">
    <property type="entry name" value="RT_dom"/>
</dbReference>
<comment type="caution">
    <text evidence="2">The sequence shown here is derived from an EMBL/GenBank/DDBJ whole genome shotgun (WGS) entry which is preliminary data.</text>
</comment>
<dbReference type="PROSITE" id="PS50878">
    <property type="entry name" value="RT_POL"/>
    <property type="match status" value="1"/>
</dbReference>
<organism evidence="2 3">
    <name type="scientific">Brachionus calyciflorus</name>
    <dbReference type="NCBI Taxonomy" id="104777"/>
    <lineage>
        <taxon>Eukaryota</taxon>
        <taxon>Metazoa</taxon>
        <taxon>Spiralia</taxon>
        <taxon>Gnathifera</taxon>
        <taxon>Rotifera</taxon>
        <taxon>Eurotatoria</taxon>
        <taxon>Monogononta</taxon>
        <taxon>Pseudotrocha</taxon>
        <taxon>Ploima</taxon>
        <taxon>Brachionidae</taxon>
        <taxon>Brachionus</taxon>
    </lineage>
</organism>
<dbReference type="Proteomes" id="UP000663879">
    <property type="component" value="Unassembled WGS sequence"/>
</dbReference>
<evidence type="ECO:0000313" key="2">
    <source>
        <dbReference type="EMBL" id="CAF1137773.1"/>
    </source>
</evidence>
<protein>
    <recommendedName>
        <fullName evidence="1">Reverse transcriptase domain-containing protein</fullName>
    </recommendedName>
</protein>
<dbReference type="OrthoDB" id="9802488at2759"/>
<dbReference type="PANTHER" id="PTHR19446">
    <property type="entry name" value="REVERSE TRANSCRIPTASES"/>
    <property type="match status" value="1"/>
</dbReference>
<name>A0A814RTL8_9BILA</name>
<accession>A0A814RTL8</accession>
<gene>
    <name evidence="2" type="ORF">OXX778_LOCUS22764</name>
</gene>
<keyword evidence="3" id="KW-1185">Reference proteome</keyword>
<dbReference type="EMBL" id="CAJNOC010010209">
    <property type="protein sequence ID" value="CAF1137773.1"/>
    <property type="molecule type" value="Genomic_DNA"/>
</dbReference>
<dbReference type="SUPFAM" id="SSF56672">
    <property type="entry name" value="DNA/RNA polymerases"/>
    <property type="match status" value="1"/>
</dbReference>
<dbReference type="Pfam" id="PF00078">
    <property type="entry name" value="RVT_1"/>
    <property type="match status" value="1"/>
</dbReference>
<feature type="domain" description="Reverse transcriptase" evidence="1">
    <location>
        <begin position="142"/>
        <end position="274"/>
    </location>
</feature>
<evidence type="ECO:0000313" key="3">
    <source>
        <dbReference type="Proteomes" id="UP000663879"/>
    </source>
</evidence>
<reference evidence="2" key="1">
    <citation type="submission" date="2021-02" db="EMBL/GenBank/DDBJ databases">
        <authorList>
            <person name="Nowell W R."/>
        </authorList>
    </citation>
    <scope>NUCLEOTIDE SEQUENCE</scope>
    <source>
        <strain evidence="2">Ploen Becks lab</strain>
    </source>
</reference>
<dbReference type="InterPro" id="IPR043502">
    <property type="entry name" value="DNA/RNA_pol_sf"/>
</dbReference>
<sequence>MIRAKMRYNRKMINDKNAKQLEKTYTKDINEFWRILSKNRQIDKKIDIPLDKLHSEFEKMFNERVSTEGNQEDIEIKTKVKKYVEELKNFNEQYQVNEDIIDEIIKNLPNNKQCGKSGVKNEMLKYGRSPLLTKLVAIFISKIINQKTVPSNLSIGKITPILKNSTESNKSTSNIRPITISDTLSNIFEKYILYEINKTYKNDELQFGFKSKSSCNHAVITLKEALLWYKKKKKAVFSLAIDFSKAFDKIKRYRLFEKLMNIGLHPLIWLSIFN</sequence>
<dbReference type="AlphaFoldDB" id="A0A814RTL8"/>
<proteinExistence type="predicted"/>